<dbReference type="SUPFAM" id="SSF81653">
    <property type="entry name" value="Calcium ATPase, transduction domain A"/>
    <property type="match status" value="1"/>
</dbReference>
<protein>
    <submittedName>
        <fullName evidence="10">Cation-transporting P-type ATPase</fullName>
    </submittedName>
</protein>
<sequence length="840" mass="90031">MTWSDFTSLSPRQALNRLDSNQSGLIPSQASARLSRYGPNQVRSHQVLWQQILNRQFTSPFIYLLVSAAVVSGLLESLLDAGIILLFVFLNAALGFLQEYRSDRTLKTLQKYLQSYSLVKRAGQLVRIVSPNLVPGDILVLKPGDILPADVRFLSLSGLVLDESALTGESAPVGKTSAALKIIGLDMYQAQNIGFAGTSVVKGRAEAVVVATGTDSSFGQITSLAQSSDQVSAFTTDLTRFSRFVLRLVIVTLVILFVAILILKGGSISPVSLLVFSIALAVSVVPEALPIVMTFSLSRGASRLAKNQVLVKKLTAIEDLGSIQVLCTDKTGTLTENHLSLAGTFSISASSPSVLALAGAEFLANSTPPADPFDIALWNSLTPPDRHVVEAFTPLAALPFDSDRRQASVLVRSGRHHLVVLRGAPEAVLPLCSHLPSLQKTKLNTWLSRSGRSGYRLLAVAKKTGISPKSSLTRLESSPGFELVGLLAFTDRLKPTAYSAVKTAGQLGVRIKILTGDSPEVAGAVASQIGLITNPDLVITGSQLQQFTPRQLARAVTDHAVFARINPLQKNLIIDTLQKEFSVGFLGEGINDAVALKSADVGLVVAGAADVARDSADIILLEKDLNIIVEGIRIGRTVTSNVGKYIVATLTSNFGNFFALAVASLLIKFLPMLPIQILLLNFLSDFPMISIATDHVPASEVSRPIRFDVRRLIMAAVILGAISTLDDFAFFALFHRISPGVLRTNWFIGSTLTELALLFSIRTPGFFFRGVTPSRPLLYLSITAAATALVLPFTPLSSTFSFVPPTLPHLLLIFALVAAYFLATELAKLTLFGNPGRSVS</sequence>
<dbReference type="PRINTS" id="PR00119">
    <property type="entry name" value="CATATPASE"/>
</dbReference>
<keyword evidence="2 8" id="KW-0812">Transmembrane</keyword>
<dbReference type="Gene3D" id="3.40.50.1000">
    <property type="entry name" value="HAD superfamily/HAD-like"/>
    <property type="match status" value="1"/>
</dbReference>
<dbReference type="Gene3D" id="2.70.150.10">
    <property type="entry name" value="Calcium-transporting ATPase, cytoplasmic transduction domain A"/>
    <property type="match status" value="1"/>
</dbReference>
<dbReference type="InterPro" id="IPR059000">
    <property type="entry name" value="ATPase_P-type_domA"/>
</dbReference>
<dbReference type="InterPro" id="IPR023298">
    <property type="entry name" value="ATPase_P-typ_TM_dom_sf"/>
</dbReference>
<evidence type="ECO:0000256" key="6">
    <source>
        <dbReference type="ARBA" id="ARBA00022989"/>
    </source>
</evidence>
<dbReference type="InterPro" id="IPR036412">
    <property type="entry name" value="HAD-like_sf"/>
</dbReference>
<organism evidence="10 11">
    <name type="scientific">Candidatus Amesbacteria bacterium GW2011_GWA2_47_11</name>
    <dbReference type="NCBI Taxonomy" id="1618357"/>
    <lineage>
        <taxon>Bacteria</taxon>
        <taxon>Candidatus Amesiibacteriota</taxon>
    </lineage>
</organism>
<evidence type="ECO:0000313" key="11">
    <source>
        <dbReference type="Proteomes" id="UP000034607"/>
    </source>
</evidence>
<dbReference type="SFLD" id="SFLDS00003">
    <property type="entry name" value="Haloacid_Dehalogenase"/>
    <property type="match status" value="1"/>
</dbReference>
<dbReference type="PRINTS" id="PR00120">
    <property type="entry name" value="HATPASE"/>
</dbReference>
<dbReference type="SUPFAM" id="SSF56784">
    <property type="entry name" value="HAD-like"/>
    <property type="match status" value="1"/>
</dbReference>
<keyword evidence="4" id="KW-0067">ATP-binding</keyword>
<dbReference type="InterPro" id="IPR004014">
    <property type="entry name" value="ATPase_P-typ_cation-transptr_N"/>
</dbReference>
<dbReference type="InterPro" id="IPR006068">
    <property type="entry name" value="ATPase_P-typ_cation-transptr_C"/>
</dbReference>
<evidence type="ECO:0000256" key="7">
    <source>
        <dbReference type="ARBA" id="ARBA00023136"/>
    </source>
</evidence>
<dbReference type="SMART" id="SM00831">
    <property type="entry name" value="Cation_ATPase_N"/>
    <property type="match status" value="1"/>
</dbReference>
<comment type="caution">
    <text evidence="10">The sequence shown here is derived from an EMBL/GenBank/DDBJ whole genome shotgun (WGS) entry which is preliminary data.</text>
</comment>
<gene>
    <name evidence="10" type="ORF">UX78_C0002G0017</name>
</gene>
<evidence type="ECO:0000256" key="4">
    <source>
        <dbReference type="ARBA" id="ARBA00022840"/>
    </source>
</evidence>
<dbReference type="InterPro" id="IPR023214">
    <property type="entry name" value="HAD_sf"/>
</dbReference>
<evidence type="ECO:0000313" key="10">
    <source>
        <dbReference type="EMBL" id="KKU56837.1"/>
    </source>
</evidence>
<name>A0A0G1RIE3_9BACT</name>
<reference evidence="10 11" key="1">
    <citation type="journal article" date="2015" name="Nature">
        <title>rRNA introns, odd ribosomes, and small enigmatic genomes across a large radiation of phyla.</title>
        <authorList>
            <person name="Brown C.T."/>
            <person name="Hug L.A."/>
            <person name="Thomas B.C."/>
            <person name="Sharon I."/>
            <person name="Castelle C.J."/>
            <person name="Singh A."/>
            <person name="Wilkins M.J."/>
            <person name="Williams K.H."/>
            <person name="Banfield J.F."/>
        </authorList>
    </citation>
    <scope>NUCLEOTIDE SEQUENCE [LARGE SCALE GENOMIC DNA]</scope>
</reference>
<dbReference type="SFLD" id="SFLDF00027">
    <property type="entry name" value="p-type_atpase"/>
    <property type="match status" value="1"/>
</dbReference>
<dbReference type="AlphaFoldDB" id="A0A0G1RIE3"/>
<dbReference type="InterPro" id="IPR018303">
    <property type="entry name" value="ATPase_P-typ_P_site"/>
</dbReference>
<evidence type="ECO:0000256" key="5">
    <source>
        <dbReference type="ARBA" id="ARBA00022967"/>
    </source>
</evidence>
<feature type="transmembrane region" description="Helical" evidence="8">
    <location>
        <begin position="806"/>
        <end position="823"/>
    </location>
</feature>
<dbReference type="SFLD" id="SFLDG00002">
    <property type="entry name" value="C1.7:_P-type_atpase_like"/>
    <property type="match status" value="1"/>
</dbReference>
<dbReference type="GO" id="GO:0005524">
    <property type="term" value="F:ATP binding"/>
    <property type="evidence" value="ECO:0007669"/>
    <property type="project" value="UniProtKB-KW"/>
</dbReference>
<feature type="transmembrane region" description="Helical" evidence="8">
    <location>
        <begin position="777"/>
        <end position="794"/>
    </location>
</feature>
<comment type="subcellular location">
    <subcellularLocation>
        <location evidence="1">Membrane</location>
        <topology evidence="1">Multi-pass membrane protein</topology>
    </subcellularLocation>
</comment>
<dbReference type="InterPro" id="IPR001757">
    <property type="entry name" value="P_typ_ATPase"/>
</dbReference>
<feature type="transmembrane region" description="Helical" evidence="8">
    <location>
        <begin position="746"/>
        <end position="765"/>
    </location>
</feature>
<feature type="transmembrane region" description="Helical" evidence="8">
    <location>
        <begin position="81"/>
        <end position="97"/>
    </location>
</feature>
<feature type="transmembrane region" description="Helical" evidence="8">
    <location>
        <begin position="712"/>
        <end position="734"/>
    </location>
</feature>
<dbReference type="Pfam" id="PF00702">
    <property type="entry name" value="Hydrolase"/>
    <property type="match status" value="1"/>
</dbReference>
<dbReference type="SUPFAM" id="SSF81665">
    <property type="entry name" value="Calcium ATPase, transmembrane domain M"/>
    <property type="match status" value="1"/>
</dbReference>
<evidence type="ECO:0000259" key="9">
    <source>
        <dbReference type="SMART" id="SM00831"/>
    </source>
</evidence>
<evidence type="ECO:0000256" key="2">
    <source>
        <dbReference type="ARBA" id="ARBA00022692"/>
    </source>
</evidence>
<dbReference type="PANTHER" id="PTHR42861">
    <property type="entry name" value="CALCIUM-TRANSPORTING ATPASE"/>
    <property type="match status" value="1"/>
</dbReference>
<accession>A0A0G1RIE3</accession>
<keyword evidence="3" id="KW-0547">Nucleotide-binding</keyword>
<dbReference type="Pfam" id="PF00122">
    <property type="entry name" value="E1-E2_ATPase"/>
    <property type="match status" value="1"/>
</dbReference>
<feature type="transmembrane region" description="Helical" evidence="8">
    <location>
        <begin position="275"/>
        <end position="297"/>
    </location>
</feature>
<dbReference type="GO" id="GO:0016887">
    <property type="term" value="F:ATP hydrolysis activity"/>
    <property type="evidence" value="ECO:0007669"/>
    <property type="project" value="InterPro"/>
</dbReference>
<feature type="transmembrane region" description="Helical" evidence="8">
    <location>
        <begin position="57"/>
        <end position="75"/>
    </location>
</feature>
<evidence type="ECO:0000256" key="1">
    <source>
        <dbReference type="ARBA" id="ARBA00004141"/>
    </source>
</evidence>
<keyword evidence="7 8" id="KW-0472">Membrane</keyword>
<evidence type="ECO:0000256" key="8">
    <source>
        <dbReference type="SAM" id="Phobius"/>
    </source>
</evidence>
<feature type="domain" description="Cation-transporting P-type ATPase N-terminal" evidence="9">
    <location>
        <begin position="5"/>
        <end position="77"/>
    </location>
</feature>
<keyword evidence="6 8" id="KW-1133">Transmembrane helix</keyword>
<dbReference type="InterPro" id="IPR008250">
    <property type="entry name" value="ATPase_P-typ_transduc_dom_A_sf"/>
</dbReference>
<dbReference type="PATRIC" id="fig|1618357.3.peg.107"/>
<feature type="transmembrane region" description="Helical" evidence="8">
    <location>
        <begin position="244"/>
        <end position="263"/>
    </location>
</feature>
<dbReference type="NCBIfam" id="TIGR01494">
    <property type="entry name" value="ATPase_P-type"/>
    <property type="match status" value="2"/>
</dbReference>
<dbReference type="GO" id="GO:0016020">
    <property type="term" value="C:membrane"/>
    <property type="evidence" value="ECO:0007669"/>
    <property type="project" value="UniProtKB-SubCell"/>
</dbReference>
<proteinExistence type="predicted"/>
<keyword evidence="5" id="KW-1278">Translocase</keyword>
<dbReference type="InterPro" id="IPR044492">
    <property type="entry name" value="P_typ_ATPase_HD_dom"/>
</dbReference>
<dbReference type="Pfam" id="PF00690">
    <property type="entry name" value="Cation_ATPase_N"/>
    <property type="match status" value="1"/>
</dbReference>
<dbReference type="Proteomes" id="UP000034607">
    <property type="component" value="Unassembled WGS sequence"/>
</dbReference>
<dbReference type="Gene3D" id="3.40.1110.10">
    <property type="entry name" value="Calcium-transporting ATPase, cytoplasmic domain N"/>
    <property type="match status" value="1"/>
</dbReference>
<evidence type="ECO:0000256" key="3">
    <source>
        <dbReference type="ARBA" id="ARBA00022741"/>
    </source>
</evidence>
<dbReference type="InterPro" id="IPR023299">
    <property type="entry name" value="ATPase_P-typ_cyto_dom_N"/>
</dbReference>
<dbReference type="Pfam" id="PF00689">
    <property type="entry name" value="Cation_ATPase_C"/>
    <property type="match status" value="1"/>
</dbReference>
<dbReference type="Gene3D" id="1.20.1110.10">
    <property type="entry name" value="Calcium-transporting ATPase, transmembrane domain"/>
    <property type="match status" value="1"/>
</dbReference>
<dbReference type="EMBL" id="LCNM01000002">
    <property type="protein sequence ID" value="KKU56837.1"/>
    <property type="molecule type" value="Genomic_DNA"/>
</dbReference>
<dbReference type="PROSITE" id="PS00154">
    <property type="entry name" value="ATPASE_E1_E2"/>
    <property type="match status" value="1"/>
</dbReference>